<gene>
    <name evidence="2" type="ORF">CTAM01_16206</name>
</gene>
<feature type="compositionally biased region" description="Basic and acidic residues" evidence="1">
    <location>
        <begin position="105"/>
        <end position="118"/>
    </location>
</feature>
<proteinExistence type="predicted"/>
<organism evidence="2 3">
    <name type="scientific">Colletotrichum tamarilloi</name>
    <dbReference type="NCBI Taxonomy" id="1209934"/>
    <lineage>
        <taxon>Eukaryota</taxon>
        <taxon>Fungi</taxon>
        <taxon>Dikarya</taxon>
        <taxon>Ascomycota</taxon>
        <taxon>Pezizomycotina</taxon>
        <taxon>Sordariomycetes</taxon>
        <taxon>Hypocreomycetidae</taxon>
        <taxon>Glomerellales</taxon>
        <taxon>Glomerellaceae</taxon>
        <taxon>Colletotrichum</taxon>
        <taxon>Colletotrichum acutatum species complex</taxon>
    </lineage>
</organism>
<evidence type="ECO:0000256" key="1">
    <source>
        <dbReference type="SAM" id="MobiDB-lite"/>
    </source>
</evidence>
<reference evidence="2 3" key="1">
    <citation type="submission" date="2016-10" db="EMBL/GenBank/DDBJ databases">
        <title>The genome sequence of Colletotrichum fioriniae PJ7.</title>
        <authorList>
            <person name="Baroncelli R."/>
        </authorList>
    </citation>
    <scope>NUCLEOTIDE SEQUENCE [LARGE SCALE GENOMIC DNA]</scope>
    <source>
        <strain evidence="2 3">Tom-12</strain>
    </source>
</reference>
<feature type="region of interest" description="Disordered" evidence="1">
    <location>
        <begin position="23"/>
        <end position="136"/>
    </location>
</feature>
<evidence type="ECO:0000313" key="2">
    <source>
        <dbReference type="EMBL" id="KAK1473125.1"/>
    </source>
</evidence>
<dbReference type="EMBL" id="MLFU01000204">
    <property type="protein sequence ID" value="KAK1473125.1"/>
    <property type="molecule type" value="Genomic_DNA"/>
</dbReference>
<feature type="compositionally biased region" description="Polar residues" evidence="1">
    <location>
        <begin position="38"/>
        <end position="49"/>
    </location>
</feature>
<accession>A0ABQ9QJ95</accession>
<dbReference type="GeneID" id="85416437"/>
<dbReference type="Proteomes" id="UP001227543">
    <property type="component" value="Unassembled WGS sequence"/>
</dbReference>
<protein>
    <submittedName>
        <fullName evidence="2">Uncharacterized protein</fullName>
    </submittedName>
</protein>
<comment type="caution">
    <text evidence="2">The sequence shown here is derived from an EMBL/GenBank/DDBJ whole genome shotgun (WGS) entry which is preliminary data.</text>
</comment>
<dbReference type="RefSeq" id="XP_060373220.1">
    <property type="nucleotide sequence ID" value="XM_060532199.1"/>
</dbReference>
<feature type="compositionally biased region" description="Basic and acidic residues" evidence="1">
    <location>
        <begin position="71"/>
        <end position="91"/>
    </location>
</feature>
<keyword evidence="3" id="KW-1185">Reference proteome</keyword>
<name>A0ABQ9QJ95_9PEZI</name>
<sequence>MRTDDMDMTWELGRWRGGRLWIKGRTNEQESRERGTGETRNGQTGQRANVTGRRGCEVNGIILDGWMDTDTGGRRRDETRRERQREREKEQQPAPAKAPPRKYTRRDEASGGGKDARDGTVPTPYTPWLIPVRDYE</sequence>
<feature type="compositionally biased region" description="Basic and acidic residues" evidence="1">
    <location>
        <begin position="25"/>
        <end position="37"/>
    </location>
</feature>
<evidence type="ECO:0000313" key="3">
    <source>
        <dbReference type="Proteomes" id="UP001227543"/>
    </source>
</evidence>